<dbReference type="InterPro" id="IPR007345">
    <property type="entry name" value="Polysacch_pyruvyl_Trfase"/>
</dbReference>
<accession>A0ABU8H4J5</accession>
<evidence type="ECO:0000313" key="2">
    <source>
        <dbReference type="EMBL" id="MEI5687879.1"/>
    </source>
</evidence>
<evidence type="ECO:0000259" key="1">
    <source>
        <dbReference type="Pfam" id="PF04230"/>
    </source>
</evidence>
<dbReference type="Pfam" id="PF04230">
    <property type="entry name" value="PS_pyruv_trans"/>
    <property type="match status" value="1"/>
</dbReference>
<gene>
    <name evidence="2" type="ORF">V8201_12385</name>
</gene>
<dbReference type="Proteomes" id="UP001367771">
    <property type="component" value="Unassembled WGS sequence"/>
</dbReference>
<keyword evidence="3" id="KW-1185">Reference proteome</keyword>
<sequence>MSPPATLAVLDAAYRTHVGAGTRYALLDFPDHANVGDSAIWLGECALLEAITGRRPVYVSTWHDLDIDALATAEAEVVFLHGGGNLGDIWPHHQRFRETVLARVRDRPVVQLPQSIHFRDPGEAARFVALADAHPDFTLYVRDATSLAFAADRLAAPVRLVPDSAIALGAQPRGPAEAPLLMLLRSDDERRDHGAPPPAGARVVDWLDDAPDLPAGDDIAARDAQARHRVARGLALIAQGAVLVTDRLHGAILADLLALPHVVLDNDYGKIAAYRATWPAATPNAAAATMAEAVAAVARLAAG</sequence>
<feature type="domain" description="Polysaccharide pyruvyl transferase" evidence="1">
    <location>
        <begin position="34"/>
        <end position="268"/>
    </location>
</feature>
<protein>
    <submittedName>
        <fullName evidence="2">Polysaccharide pyruvyl transferase family protein</fullName>
    </submittedName>
</protein>
<evidence type="ECO:0000313" key="3">
    <source>
        <dbReference type="Proteomes" id="UP001367771"/>
    </source>
</evidence>
<name>A0ABU8H4J5_9SPHN</name>
<dbReference type="RefSeq" id="WP_336545487.1">
    <property type="nucleotide sequence ID" value="NZ_JBBBDM010000005.1"/>
</dbReference>
<comment type="caution">
    <text evidence="2">The sequence shown here is derived from an EMBL/GenBank/DDBJ whole genome shotgun (WGS) entry which is preliminary data.</text>
</comment>
<dbReference type="GO" id="GO:0016740">
    <property type="term" value="F:transferase activity"/>
    <property type="evidence" value="ECO:0007669"/>
    <property type="project" value="UniProtKB-KW"/>
</dbReference>
<organism evidence="2 3">
    <name type="scientific">Sphingomonas kyungheensis</name>
    <dbReference type="NCBI Taxonomy" id="1069987"/>
    <lineage>
        <taxon>Bacteria</taxon>
        <taxon>Pseudomonadati</taxon>
        <taxon>Pseudomonadota</taxon>
        <taxon>Alphaproteobacteria</taxon>
        <taxon>Sphingomonadales</taxon>
        <taxon>Sphingomonadaceae</taxon>
        <taxon>Sphingomonas</taxon>
    </lineage>
</organism>
<proteinExistence type="predicted"/>
<keyword evidence="2" id="KW-0808">Transferase</keyword>
<dbReference type="EMBL" id="JBBBDM010000005">
    <property type="protein sequence ID" value="MEI5687879.1"/>
    <property type="molecule type" value="Genomic_DNA"/>
</dbReference>
<reference evidence="2 3" key="1">
    <citation type="journal article" date="2013" name="Int. J. Syst. Evol. Microbiol.">
        <title>Sphingomonas kyungheensis sp. nov., a bacterium with ginsenoside-converting activity isolated from soil of a ginseng field.</title>
        <authorList>
            <person name="Son H.M."/>
            <person name="Yang J.E."/>
            <person name="Park Y."/>
            <person name="Han C.K."/>
            <person name="Kim S.G."/>
            <person name="Kook M."/>
            <person name="Yi T.H."/>
        </authorList>
    </citation>
    <scope>NUCLEOTIDE SEQUENCE [LARGE SCALE GENOMIC DNA]</scope>
    <source>
        <strain evidence="2 3">LMG 26582</strain>
    </source>
</reference>